<dbReference type="Gene3D" id="1.10.10.10">
    <property type="entry name" value="Winged helix-like DNA-binding domain superfamily/Winged helix DNA-binding domain"/>
    <property type="match status" value="1"/>
</dbReference>
<dbReference type="InterPro" id="IPR030489">
    <property type="entry name" value="TR_Rrf2-type_CS"/>
</dbReference>
<evidence type="ECO:0000313" key="3">
    <source>
        <dbReference type="Proteomes" id="UP000199758"/>
    </source>
</evidence>
<keyword evidence="3" id="KW-1185">Reference proteome</keyword>
<sequence length="169" mass="17892">MLKLAKLTDYATVVMTAIAAEPAQLHSAQELADRSHLPAATVSKLLKMLAKARLIEATRGAQGGYRLMRSPESITVADVVDAVEGPIAVTSCSIHAGDCSIESSCGTRANWRLINEAIRQALAAVTLAQIAAPMRRAGTMPAENPITFHPRKAKRNSDAPIPATRPAAD</sequence>
<dbReference type="PANTHER" id="PTHR33221:SF2">
    <property type="entry name" value="TRANSCRIPTIONAL REGULATOR"/>
    <property type="match status" value="1"/>
</dbReference>
<dbReference type="NCBIfam" id="TIGR00738">
    <property type="entry name" value="rrf2_super"/>
    <property type="match status" value="1"/>
</dbReference>
<protein>
    <submittedName>
        <fullName evidence="2">Transcriptional regulator, BadM/Rrf2 family</fullName>
    </submittedName>
</protein>
<name>A0A1M5RUH5_9GAMM</name>
<dbReference type="RefSeq" id="WP_072899247.1">
    <property type="nucleotide sequence ID" value="NZ_FQWZ01000008.1"/>
</dbReference>
<dbReference type="InterPro" id="IPR014290">
    <property type="entry name" value="SUF_FeS_clus_asmbl_reg"/>
</dbReference>
<dbReference type="PROSITE" id="PS01332">
    <property type="entry name" value="HTH_RRF2_1"/>
    <property type="match status" value="1"/>
</dbReference>
<dbReference type="PROSITE" id="PS51197">
    <property type="entry name" value="HTH_RRF2_2"/>
    <property type="match status" value="1"/>
</dbReference>
<organism evidence="2 3">
    <name type="scientific">Hydrocarboniphaga daqingensis</name>
    <dbReference type="NCBI Taxonomy" id="490188"/>
    <lineage>
        <taxon>Bacteria</taxon>
        <taxon>Pseudomonadati</taxon>
        <taxon>Pseudomonadota</taxon>
        <taxon>Gammaproteobacteria</taxon>
        <taxon>Nevskiales</taxon>
        <taxon>Nevskiaceae</taxon>
        <taxon>Hydrocarboniphaga</taxon>
    </lineage>
</organism>
<accession>A0A1M5RUH5</accession>
<dbReference type="GO" id="GO:0003700">
    <property type="term" value="F:DNA-binding transcription factor activity"/>
    <property type="evidence" value="ECO:0007669"/>
    <property type="project" value="TreeGrafter"/>
</dbReference>
<dbReference type="InterPro" id="IPR036388">
    <property type="entry name" value="WH-like_DNA-bd_sf"/>
</dbReference>
<dbReference type="Proteomes" id="UP000199758">
    <property type="component" value="Unassembled WGS sequence"/>
</dbReference>
<dbReference type="GO" id="GO:0005829">
    <property type="term" value="C:cytosol"/>
    <property type="evidence" value="ECO:0007669"/>
    <property type="project" value="TreeGrafter"/>
</dbReference>
<dbReference type="STRING" id="490188.SAMN04488068_3214"/>
<dbReference type="NCBIfam" id="TIGR02944">
    <property type="entry name" value="suf_reg_Xantho"/>
    <property type="match status" value="1"/>
</dbReference>
<reference evidence="2 3" key="1">
    <citation type="submission" date="2016-11" db="EMBL/GenBank/DDBJ databases">
        <authorList>
            <person name="Jaros S."/>
            <person name="Januszkiewicz K."/>
            <person name="Wedrychowicz H."/>
        </authorList>
    </citation>
    <scope>NUCLEOTIDE SEQUENCE [LARGE SCALE GENOMIC DNA]</scope>
    <source>
        <strain evidence="2 3">CGMCC 1.7049</strain>
    </source>
</reference>
<dbReference type="PANTHER" id="PTHR33221">
    <property type="entry name" value="WINGED HELIX-TURN-HELIX TRANSCRIPTIONAL REGULATOR, RRF2 FAMILY"/>
    <property type="match status" value="1"/>
</dbReference>
<feature type="region of interest" description="Disordered" evidence="1">
    <location>
        <begin position="141"/>
        <end position="169"/>
    </location>
</feature>
<dbReference type="InterPro" id="IPR036390">
    <property type="entry name" value="WH_DNA-bd_sf"/>
</dbReference>
<gene>
    <name evidence="2" type="ORF">SAMN04488068_3214</name>
</gene>
<dbReference type="AlphaFoldDB" id="A0A1M5RUH5"/>
<evidence type="ECO:0000256" key="1">
    <source>
        <dbReference type="SAM" id="MobiDB-lite"/>
    </source>
</evidence>
<dbReference type="OrthoDB" id="9808360at2"/>
<dbReference type="SUPFAM" id="SSF46785">
    <property type="entry name" value="Winged helix' DNA-binding domain"/>
    <property type="match status" value="1"/>
</dbReference>
<dbReference type="EMBL" id="FQWZ01000008">
    <property type="protein sequence ID" value="SHH29955.1"/>
    <property type="molecule type" value="Genomic_DNA"/>
</dbReference>
<dbReference type="InterPro" id="IPR000944">
    <property type="entry name" value="Tscrpt_reg_Rrf2"/>
</dbReference>
<dbReference type="Pfam" id="PF02082">
    <property type="entry name" value="Rrf2"/>
    <property type="match status" value="1"/>
</dbReference>
<proteinExistence type="predicted"/>
<evidence type="ECO:0000313" key="2">
    <source>
        <dbReference type="EMBL" id="SHH29955.1"/>
    </source>
</evidence>